<evidence type="ECO:0008006" key="3">
    <source>
        <dbReference type="Google" id="ProtNLM"/>
    </source>
</evidence>
<organism evidence="1 2">
    <name type="scientific">Lecanosticta acicola</name>
    <dbReference type="NCBI Taxonomy" id="111012"/>
    <lineage>
        <taxon>Eukaryota</taxon>
        <taxon>Fungi</taxon>
        <taxon>Dikarya</taxon>
        <taxon>Ascomycota</taxon>
        <taxon>Pezizomycotina</taxon>
        <taxon>Dothideomycetes</taxon>
        <taxon>Dothideomycetidae</taxon>
        <taxon>Mycosphaerellales</taxon>
        <taxon>Mycosphaerellaceae</taxon>
        <taxon>Lecanosticta</taxon>
    </lineage>
</organism>
<protein>
    <recommendedName>
        <fullName evidence="3">F-box domain-containing protein</fullName>
    </recommendedName>
</protein>
<sequence length="434" mass="49456">MLSELPVELLDLTFSFLDQDDTATWTALCTTSKLCQKLATAYLYGKVNLSSSNDGLKGWAEHSELLAERVQLICRTFVENMALAKLVETLVWPHLDDYYVETNSSKEFQTLLIDDLKQRGLPRDFARTLARYDTRSTLAVVVIHLCSEINTLELTGVDGNTVDNLQLYMGQDSPDFHVGLKQVSHVRLHLYYGSSGRKTDNFDFFLRLPALQSMVVSNVPRLNYVVRDIPFFDSSIKYLELTHFKAHSDDLERLLRHCVNLEILRIQFTGDRFHRRLDYGGSGGIGNILRDNTQQLQHLELDYEWEEPYPLSPMDLATNEHNPDYPLSGLGDLSPLKSLRRFRLAKSALLGTHHQDSLEDEVGANHPITLENAFPDSIEEVEIICPEKQFSADDMSLFQTPGVERLRNLTIFNCTKDRWASKKYGEGCASEQQS</sequence>
<evidence type="ECO:0000313" key="1">
    <source>
        <dbReference type="EMBL" id="CAK4030831.1"/>
    </source>
</evidence>
<dbReference type="EMBL" id="CAVMBE010000040">
    <property type="protein sequence ID" value="CAK4030831.1"/>
    <property type="molecule type" value="Genomic_DNA"/>
</dbReference>
<keyword evidence="2" id="KW-1185">Reference proteome</keyword>
<evidence type="ECO:0000313" key="2">
    <source>
        <dbReference type="Proteomes" id="UP001296104"/>
    </source>
</evidence>
<name>A0AAI9EAF9_9PEZI</name>
<comment type="caution">
    <text evidence="1">The sequence shown here is derived from an EMBL/GenBank/DDBJ whole genome shotgun (WGS) entry which is preliminary data.</text>
</comment>
<dbReference type="SUPFAM" id="SSF52047">
    <property type="entry name" value="RNI-like"/>
    <property type="match status" value="1"/>
</dbReference>
<reference evidence="1" key="1">
    <citation type="submission" date="2023-11" db="EMBL/GenBank/DDBJ databases">
        <authorList>
            <person name="Alioto T."/>
            <person name="Alioto T."/>
            <person name="Gomez Garrido J."/>
        </authorList>
    </citation>
    <scope>NUCLEOTIDE SEQUENCE</scope>
</reference>
<gene>
    <name evidence="1" type="ORF">LECACI_7A005989</name>
</gene>
<proteinExistence type="predicted"/>
<dbReference type="AlphaFoldDB" id="A0AAI9EAF9"/>
<accession>A0AAI9EAF9</accession>
<dbReference type="Proteomes" id="UP001296104">
    <property type="component" value="Unassembled WGS sequence"/>
</dbReference>